<reference evidence="1" key="1">
    <citation type="journal article" date="2015" name="Nature">
        <title>Complex archaea that bridge the gap between prokaryotes and eukaryotes.</title>
        <authorList>
            <person name="Spang A."/>
            <person name="Saw J.H."/>
            <person name="Jorgensen S.L."/>
            <person name="Zaremba-Niedzwiedzka K."/>
            <person name="Martijn J."/>
            <person name="Lind A.E."/>
            <person name="van Eijk R."/>
            <person name="Schleper C."/>
            <person name="Guy L."/>
            <person name="Ettema T.J."/>
        </authorList>
    </citation>
    <scope>NUCLEOTIDE SEQUENCE</scope>
</reference>
<evidence type="ECO:0000313" key="1">
    <source>
        <dbReference type="EMBL" id="KKK87401.1"/>
    </source>
</evidence>
<proteinExistence type="predicted"/>
<name>A0A0F9BSS6_9ZZZZ</name>
<dbReference type="AlphaFoldDB" id="A0A0F9BSS6"/>
<dbReference type="EMBL" id="LAZR01050418">
    <property type="protein sequence ID" value="KKK87401.1"/>
    <property type="molecule type" value="Genomic_DNA"/>
</dbReference>
<comment type="caution">
    <text evidence="1">The sequence shown here is derived from an EMBL/GenBank/DDBJ whole genome shotgun (WGS) entry which is preliminary data.</text>
</comment>
<accession>A0A0F9BSS6</accession>
<gene>
    <name evidence="1" type="ORF">LCGC14_2753600</name>
</gene>
<protein>
    <submittedName>
        <fullName evidence="1">Uncharacterized protein</fullName>
    </submittedName>
</protein>
<feature type="non-terminal residue" evidence="1">
    <location>
        <position position="1"/>
    </location>
</feature>
<sequence length="62" mass="6634">AVSRASRQALGRLAVSLKGRGDSRSRSLFARSVMSLRLAGDFFLSFGFAKNLAQFGLVAVTN</sequence>
<organism evidence="1">
    <name type="scientific">marine sediment metagenome</name>
    <dbReference type="NCBI Taxonomy" id="412755"/>
    <lineage>
        <taxon>unclassified sequences</taxon>
        <taxon>metagenomes</taxon>
        <taxon>ecological metagenomes</taxon>
    </lineage>
</organism>